<organism evidence="8 9">
    <name type="scientific">Hibiscus syriacus</name>
    <name type="common">Rose of Sharon</name>
    <dbReference type="NCBI Taxonomy" id="106335"/>
    <lineage>
        <taxon>Eukaryota</taxon>
        <taxon>Viridiplantae</taxon>
        <taxon>Streptophyta</taxon>
        <taxon>Embryophyta</taxon>
        <taxon>Tracheophyta</taxon>
        <taxon>Spermatophyta</taxon>
        <taxon>Magnoliopsida</taxon>
        <taxon>eudicotyledons</taxon>
        <taxon>Gunneridae</taxon>
        <taxon>Pentapetalae</taxon>
        <taxon>rosids</taxon>
        <taxon>malvids</taxon>
        <taxon>Malvales</taxon>
        <taxon>Malvaceae</taxon>
        <taxon>Malvoideae</taxon>
        <taxon>Hibiscus</taxon>
    </lineage>
</organism>
<dbReference type="GO" id="GO:0005737">
    <property type="term" value="C:cytoplasm"/>
    <property type="evidence" value="ECO:0007669"/>
    <property type="project" value="UniProtKB-SubCell"/>
</dbReference>
<evidence type="ECO:0000256" key="7">
    <source>
        <dbReference type="SAM" id="MobiDB-lite"/>
    </source>
</evidence>
<feature type="compositionally biased region" description="Basic and acidic residues" evidence="7">
    <location>
        <begin position="37"/>
        <end position="46"/>
    </location>
</feature>
<feature type="compositionally biased region" description="Basic and acidic residues" evidence="7">
    <location>
        <begin position="74"/>
        <end position="115"/>
    </location>
</feature>
<evidence type="ECO:0000256" key="4">
    <source>
        <dbReference type="ARBA" id="ARBA00022864"/>
    </source>
</evidence>
<accession>A0A6A2WN34</accession>
<dbReference type="AlphaFoldDB" id="A0A6A2WN34"/>
<keyword evidence="3" id="KW-0203">Cytokinin biosynthesis</keyword>
<comment type="subcellular location">
    <subcellularLocation>
        <location evidence="1">Cytoplasm</location>
    </subcellularLocation>
</comment>
<evidence type="ECO:0000256" key="6">
    <source>
        <dbReference type="ARBA" id="ARBA00024199"/>
    </source>
</evidence>
<comment type="caution">
    <text evidence="8">The sequence shown here is derived from an EMBL/GenBank/DDBJ whole genome shotgun (WGS) entry which is preliminary data.</text>
</comment>
<keyword evidence="9" id="KW-1185">Reference proteome</keyword>
<name>A0A6A2WN34_HIBSY</name>
<dbReference type="PANTHER" id="PTHR33347">
    <property type="entry name" value="OSJNBA0091C07.3 PROTEIN"/>
    <property type="match status" value="1"/>
</dbReference>
<dbReference type="GO" id="GO:0009736">
    <property type="term" value="P:cytokinin-activated signaling pathway"/>
    <property type="evidence" value="ECO:0007669"/>
    <property type="project" value="UniProtKB-KW"/>
</dbReference>
<feature type="region of interest" description="Disordered" evidence="7">
    <location>
        <begin position="1"/>
        <end position="145"/>
    </location>
</feature>
<evidence type="ECO:0000313" key="9">
    <source>
        <dbReference type="Proteomes" id="UP000436088"/>
    </source>
</evidence>
<dbReference type="Proteomes" id="UP000436088">
    <property type="component" value="Unassembled WGS sequence"/>
</dbReference>
<gene>
    <name evidence="8" type="ORF">F3Y22_tig00113724pilonHSYRG00139</name>
</gene>
<proteinExistence type="inferred from homology"/>
<dbReference type="PANTHER" id="PTHR33347:SF31">
    <property type="entry name" value="PROTEIN SOB FIVE-LIKE 1"/>
    <property type="match status" value="1"/>
</dbReference>
<evidence type="ECO:0000313" key="8">
    <source>
        <dbReference type="EMBL" id="KAE8661743.1"/>
    </source>
</evidence>
<evidence type="ECO:0000256" key="3">
    <source>
        <dbReference type="ARBA" id="ARBA00022712"/>
    </source>
</evidence>
<evidence type="ECO:0000256" key="2">
    <source>
        <dbReference type="ARBA" id="ARBA00022490"/>
    </source>
</evidence>
<evidence type="ECO:0000256" key="5">
    <source>
        <dbReference type="ARBA" id="ARBA00023242"/>
    </source>
</evidence>
<protein>
    <submittedName>
        <fullName evidence="8">Uncharacterized protein</fullName>
    </submittedName>
</protein>
<keyword evidence="5" id="KW-0539">Nucleus</keyword>
<dbReference type="GO" id="GO:0009691">
    <property type="term" value="P:cytokinin biosynthetic process"/>
    <property type="evidence" value="ECO:0007669"/>
    <property type="project" value="UniProtKB-KW"/>
</dbReference>
<keyword evidence="2" id="KW-0963">Cytoplasm</keyword>
<sequence length="145" mass="16045">MEASKTHGGIEECHSSESGWTTYIGFSLHGGEEDGSDDGHGEKAAVDDDDDSMASDASSGPRHQEHGTTTTLSFKHDEENVDDERGCFLDKKGKKSMEKEKLGSMKNKQDEEVKNQRPLKAKRALSDPCRTGSKLRQSIWFGKRN</sequence>
<evidence type="ECO:0000256" key="1">
    <source>
        <dbReference type="ARBA" id="ARBA00004496"/>
    </source>
</evidence>
<dbReference type="InterPro" id="IPR044670">
    <property type="entry name" value="SOFL"/>
</dbReference>
<comment type="similarity">
    <text evidence="6">Belongs to the SOFL plant protein family.</text>
</comment>
<dbReference type="EMBL" id="VEPZ02001719">
    <property type="protein sequence ID" value="KAE8661743.1"/>
    <property type="molecule type" value="Genomic_DNA"/>
</dbReference>
<keyword evidence="4" id="KW-0932">Cytokinin signaling pathway</keyword>
<reference evidence="8" key="1">
    <citation type="submission" date="2019-09" db="EMBL/GenBank/DDBJ databases">
        <title>Draft genome information of white flower Hibiscus syriacus.</title>
        <authorList>
            <person name="Kim Y.-M."/>
        </authorList>
    </citation>
    <scope>NUCLEOTIDE SEQUENCE [LARGE SCALE GENOMIC DNA]</scope>
    <source>
        <strain evidence="8">YM2019G1</strain>
    </source>
</reference>
<feature type="compositionally biased region" description="Basic and acidic residues" evidence="7">
    <location>
        <begin position="1"/>
        <end position="15"/>
    </location>
</feature>